<dbReference type="CDD" id="cd01004">
    <property type="entry name" value="PBP2_MidA_like"/>
    <property type="match status" value="1"/>
</dbReference>
<dbReference type="Pfam" id="PF00497">
    <property type="entry name" value="SBP_bac_3"/>
    <property type="match status" value="1"/>
</dbReference>
<dbReference type="RefSeq" id="WP_170219704.1">
    <property type="nucleotide sequence ID" value="NZ_BAAAUY010000011.1"/>
</dbReference>
<keyword evidence="5" id="KW-1185">Reference proteome</keyword>
<comment type="caution">
    <text evidence="4">The sequence shown here is derived from an EMBL/GenBank/DDBJ whole genome shotgun (WGS) entry which is preliminary data.</text>
</comment>
<dbReference type="Gene3D" id="3.40.190.10">
    <property type="entry name" value="Periplasmic binding protein-like II"/>
    <property type="match status" value="2"/>
</dbReference>
<keyword evidence="1 2" id="KW-0732">Signal</keyword>
<dbReference type="SMART" id="SM00062">
    <property type="entry name" value="PBPb"/>
    <property type="match status" value="1"/>
</dbReference>
<reference evidence="4 5" key="1">
    <citation type="submission" date="2019-06" db="EMBL/GenBank/DDBJ databases">
        <title>Sequencing the genomes of 1000 actinobacteria strains.</title>
        <authorList>
            <person name="Klenk H.-P."/>
        </authorList>
    </citation>
    <scope>NUCLEOTIDE SEQUENCE [LARGE SCALE GENOMIC DNA]</scope>
    <source>
        <strain evidence="4 5">DSM 8803</strain>
    </source>
</reference>
<feature type="signal peptide" evidence="2">
    <location>
        <begin position="1"/>
        <end position="36"/>
    </location>
</feature>
<evidence type="ECO:0000313" key="4">
    <source>
        <dbReference type="EMBL" id="TQL44110.1"/>
    </source>
</evidence>
<evidence type="ECO:0000313" key="5">
    <source>
        <dbReference type="Proteomes" id="UP000319094"/>
    </source>
</evidence>
<gene>
    <name evidence="4" type="ORF">FB468_2156</name>
</gene>
<accession>A0A542Y7M7</accession>
<feature type="chain" id="PRO_5021823260" evidence="2">
    <location>
        <begin position="37"/>
        <end position="306"/>
    </location>
</feature>
<feature type="domain" description="Solute-binding protein family 3/N-terminal" evidence="3">
    <location>
        <begin position="65"/>
        <end position="294"/>
    </location>
</feature>
<dbReference type="EMBL" id="VFON01000001">
    <property type="protein sequence ID" value="TQL44110.1"/>
    <property type="molecule type" value="Genomic_DNA"/>
</dbReference>
<proteinExistence type="predicted"/>
<dbReference type="AlphaFoldDB" id="A0A542Y7M7"/>
<name>A0A542Y7M7_9MICO</name>
<evidence type="ECO:0000256" key="2">
    <source>
        <dbReference type="SAM" id="SignalP"/>
    </source>
</evidence>
<evidence type="ECO:0000259" key="3">
    <source>
        <dbReference type="SMART" id="SM00062"/>
    </source>
</evidence>
<dbReference type="SUPFAM" id="SSF53850">
    <property type="entry name" value="Periplasmic binding protein-like II"/>
    <property type="match status" value="1"/>
</dbReference>
<protein>
    <submittedName>
        <fullName evidence="4">Amino acid ABC transporter substrate-binding protein (PAAT family)</fullName>
    </submittedName>
</protein>
<sequence>MTLTNHSPQLALRRIAAAGAAAAMLTVGLAACGSSAEPETDATSTVVKDDALAALLPADIRDAGTLRVATSDDYPPLEMLADDNKTITGAEPELITAIGEVLGVKAELNKVAFDSLISGIQADRFDIAIQAMLDTAERQEQVTFVDYFNTSTTMLVKSENAKTFTELDTLCGESIAVESGTGQVDIAAEQSQKCTDAGKAAITVLEFPDTVACLQSVVTGRTQAFLGGTPTIAFQADKSDGALVATGTPMNLKPYGILIPKSDEKLAEAVQGALQKLMDDGTYDEILAKYGLQDGSIAEATINGGK</sequence>
<dbReference type="PANTHER" id="PTHR35936:SF17">
    <property type="entry name" value="ARGININE-BINDING EXTRACELLULAR PROTEIN ARTP"/>
    <property type="match status" value="1"/>
</dbReference>
<dbReference type="PANTHER" id="PTHR35936">
    <property type="entry name" value="MEMBRANE-BOUND LYTIC MUREIN TRANSGLYCOSYLASE F"/>
    <property type="match status" value="1"/>
</dbReference>
<evidence type="ECO:0000256" key="1">
    <source>
        <dbReference type="ARBA" id="ARBA00022729"/>
    </source>
</evidence>
<dbReference type="Proteomes" id="UP000319094">
    <property type="component" value="Unassembled WGS sequence"/>
</dbReference>
<organism evidence="4 5">
    <name type="scientific">Leucobacter komagatae</name>
    <dbReference type="NCBI Taxonomy" id="55969"/>
    <lineage>
        <taxon>Bacteria</taxon>
        <taxon>Bacillati</taxon>
        <taxon>Actinomycetota</taxon>
        <taxon>Actinomycetes</taxon>
        <taxon>Micrococcales</taxon>
        <taxon>Microbacteriaceae</taxon>
        <taxon>Leucobacter</taxon>
    </lineage>
</organism>
<dbReference type="InterPro" id="IPR001638">
    <property type="entry name" value="Solute-binding_3/MltF_N"/>
</dbReference>